<keyword evidence="1" id="KW-0479">Metal-binding</keyword>
<dbReference type="GO" id="GO:0008270">
    <property type="term" value="F:zinc ion binding"/>
    <property type="evidence" value="ECO:0007669"/>
    <property type="project" value="UniProtKB-KW"/>
</dbReference>
<evidence type="ECO:0000313" key="4">
    <source>
        <dbReference type="Proteomes" id="UP000683360"/>
    </source>
</evidence>
<gene>
    <name evidence="3" type="ORF">MEDL_55697</name>
</gene>
<dbReference type="Proteomes" id="UP000683360">
    <property type="component" value="Unassembled WGS sequence"/>
</dbReference>
<dbReference type="OrthoDB" id="6088167at2759"/>
<reference evidence="3" key="1">
    <citation type="submission" date="2021-03" db="EMBL/GenBank/DDBJ databases">
        <authorList>
            <person name="Bekaert M."/>
        </authorList>
    </citation>
    <scope>NUCLEOTIDE SEQUENCE</scope>
</reference>
<sequence length="179" mass="19856">MISGAVLDASCTCAGSELGRCNHVTAVLLLIYKHCKEYGNDAYACTSNKTVSGISENVAPGPREKSVKQHIRQPKQIKLSDFDPRPESMRSANDENLNCFVGAIVERVTTQRTQETIKLRQVYVKDNTAEVKISLRRSLAEHTIEVGKTMKVTFLKLNLHKGEISLQTIPQSTLEVNVI</sequence>
<evidence type="ECO:0000313" key="3">
    <source>
        <dbReference type="EMBL" id="CAG2243550.1"/>
    </source>
</evidence>
<dbReference type="Gene3D" id="2.40.50.140">
    <property type="entry name" value="Nucleic acid-binding proteins"/>
    <property type="match status" value="1"/>
</dbReference>
<dbReference type="AlphaFoldDB" id="A0A8S3ULI7"/>
<dbReference type="PROSITE" id="PS50966">
    <property type="entry name" value="ZF_SWIM"/>
    <property type="match status" value="1"/>
</dbReference>
<dbReference type="InterPro" id="IPR007527">
    <property type="entry name" value="Znf_SWIM"/>
</dbReference>
<dbReference type="SUPFAM" id="SSF50249">
    <property type="entry name" value="Nucleic acid-binding proteins"/>
    <property type="match status" value="1"/>
</dbReference>
<protein>
    <recommendedName>
        <fullName evidence="2">SWIM-type domain-containing protein</fullName>
    </recommendedName>
</protein>
<comment type="caution">
    <text evidence="3">The sequence shown here is derived from an EMBL/GenBank/DDBJ whole genome shotgun (WGS) entry which is preliminary data.</text>
</comment>
<keyword evidence="1" id="KW-0863">Zinc-finger</keyword>
<keyword evidence="4" id="KW-1185">Reference proteome</keyword>
<keyword evidence="1" id="KW-0862">Zinc</keyword>
<evidence type="ECO:0000259" key="2">
    <source>
        <dbReference type="PROSITE" id="PS50966"/>
    </source>
</evidence>
<dbReference type="EMBL" id="CAJPWZ010002705">
    <property type="protein sequence ID" value="CAG2243550.1"/>
    <property type="molecule type" value="Genomic_DNA"/>
</dbReference>
<proteinExistence type="predicted"/>
<feature type="domain" description="SWIM-type" evidence="2">
    <location>
        <begin position="3"/>
        <end position="32"/>
    </location>
</feature>
<evidence type="ECO:0000256" key="1">
    <source>
        <dbReference type="PROSITE-ProRule" id="PRU00325"/>
    </source>
</evidence>
<name>A0A8S3ULI7_MYTED</name>
<organism evidence="3 4">
    <name type="scientific">Mytilus edulis</name>
    <name type="common">Blue mussel</name>
    <dbReference type="NCBI Taxonomy" id="6550"/>
    <lineage>
        <taxon>Eukaryota</taxon>
        <taxon>Metazoa</taxon>
        <taxon>Spiralia</taxon>
        <taxon>Lophotrochozoa</taxon>
        <taxon>Mollusca</taxon>
        <taxon>Bivalvia</taxon>
        <taxon>Autobranchia</taxon>
        <taxon>Pteriomorphia</taxon>
        <taxon>Mytilida</taxon>
        <taxon>Mytiloidea</taxon>
        <taxon>Mytilidae</taxon>
        <taxon>Mytilinae</taxon>
        <taxon>Mytilus</taxon>
    </lineage>
</organism>
<accession>A0A8S3ULI7</accession>
<dbReference type="InterPro" id="IPR012340">
    <property type="entry name" value="NA-bd_OB-fold"/>
</dbReference>